<name>A0A7S4NII5_9STRA</name>
<organism evidence="2">
    <name type="scientific">Odontella aurita</name>
    <dbReference type="NCBI Taxonomy" id="265563"/>
    <lineage>
        <taxon>Eukaryota</taxon>
        <taxon>Sar</taxon>
        <taxon>Stramenopiles</taxon>
        <taxon>Ochrophyta</taxon>
        <taxon>Bacillariophyta</taxon>
        <taxon>Mediophyceae</taxon>
        <taxon>Biddulphiophycidae</taxon>
        <taxon>Eupodiscales</taxon>
        <taxon>Odontellaceae</taxon>
        <taxon>Odontella</taxon>
    </lineage>
</organism>
<feature type="domain" description="Band 7" evidence="1">
    <location>
        <begin position="49"/>
        <end position="194"/>
    </location>
</feature>
<dbReference type="EMBL" id="HBKQ01062707">
    <property type="protein sequence ID" value="CAE2290300.1"/>
    <property type="molecule type" value="Transcribed_RNA"/>
</dbReference>
<dbReference type="InterPro" id="IPR050710">
    <property type="entry name" value="Band7/mec-2_domain"/>
</dbReference>
<proteinExistence type="predicted"/>
<sequence>MAYYAPTETLSSADIPTTGSANVWFGSDTSLLVARPGKPCCSFPLFWFTVPEGFYALVTRHGATELYQPPGGGDPTPVWPPGLHLGPPWMKVSHLVTKQSVVFNTPIRGCKTKDNVTVNIDVALVLRIMGGSDSDGGGGGGMKKGRREDPWNVYKFVHEVTARGLQQQLADAQAEAVRTLARSVLHTEVFGLRNVGNQEMAGLRSGLYGTSVAPNAPGGEESQRAAAALIQQMGMGMGTIMEAPEGGGAEETKEEMGMVDEELGEVGRIAAGGVSTPSERQRTQEDKDLIGEHDEYDPLEAGFNVEAGASITDAMRARLNRQFVPQGVEILDVVIQQITLPDEIQTQMSQKTMVISQNAEQRMQQKHDMQVLNQREAIKTLRQSIDERKMEIQKDGELLCLRERMELEREKAGGEAVEWSVSTQMVVDVDLVSAENALTVQRIRDATRLETERTTKEAEAKSAVSRCAAEAKVREVDAEAEAKYSELQAQGDKALFHAEGISAPKNRTLHEHTTSLLRLRAQDALASNDQLVITGTSGGKAANRMLLADAALSGLPQSRGGAVSAEERSALLSELAVASGRADVRLHVGAGGGASQGGRW</sequence>
<dbReference type="Gene3D" id="3.30.479.30">
    <property type="entry name" value="Band 7 domain"/>
    <property type="match status" value="1"/>
</dbReference>
<dbReference type="Pfam" id="PF01145">
    <property type="entry name" value="Band_7"/>
    <property type="match status" value="1"/>
</dbReference>
<evidence type="ECO:0000259" key="1">
    <source>
        <dbReference type="Pfam" id="PF01145"/>
    </source>
</evidence>
<evidence type="ECO:0000313" key="2">
    <source>
        <dbReference type="EMBL" id="CAE2290300.1"/>
    </source>
</evidence>
<dbReference type="PANTHER" id="PTHR43327">
    <property type="entry name" value="STOMATIN-LIKE PROTEIN 2, MITOCHONDRIAL"/>
    <property type="match status" value="1"/>
</dbReference>
<accession>A0A7S4NII5</accession>
<dbReference type="PANTHER" id="PTHR43327:SF9">
    <property type="entry name" value="BAND 7 DOMAIN-CONTAINING PROTEIN"/>
    <property type="match status" value="1"/>
</dbReference>
<dbReference type="InterPro" id="IPR001107">
    <property type="entry name" value="Band_7"/>
</dbReference>
<reference evidence="2" key="1">
    <citation type="submission" date="2021-01" db="EMBL/GenBank/DDBJ databases">
        <authorList>
            <person name="Corre E."/>
            <person name="Pelletier E."/>
            <person name="Niang G."/>
            <person name="Scheremetjew M."/>
            <person name="Finn R."/>
            <person name="Kale V."/>
            <person name="Holt S."/>
            <person name="Cochrane G."/>
            <person name="Meng A."/>
            <person name="Brown T."/>
            <person name="Cohen L."/>
        </authorList>
    </citation>
    <scope>NUCLEOTIDE SEQUENCE</scope>
    <source>
        <strain evidence="2">Isolate 1302-5</strain>
    </source>
</reference>
<dbReference type="AlphaFoldDB" id="A0A7S4NII5"/>
<dbReference type="InterPro" id="IPR036013">
    <property type="entry name" value="Band_7/SPFH_dom_sf"/>
</dbReference>
<gene>
    <name evidence="2" type="ORF">OAUR00152_LOCUS42779</name>
</gene>
<protein>
    <recommendedName>
        <fullName evidence="1">Band 7 domain-containing protein</fullName>
    </recommendedName>
</protein>